<organism evidence="3 4">
    <name type="scientific">Aphanomyces euteiches</name>
    <dbReference type="NCBI Taxonomy" id="100861"/>
    <lineage>
        <taxon>Eukaryota</taxon>
        <taxon>Sar</taxon>
        <taxon>Stramenopiles</taxon>
        <taxon>Oomycota</taxon>
        <taxon>Saprolegniomycetes</taxon>
        <taxon>Saprolegniales</taxon>
        <taxon>Verrucalvaceae</taxon>
        <taxon>Aphanomyces</taxon>
    </lineage>
</organism>
<comment type="caution">
    <text evidence="3">The sequence shown here is derived from an EMBL/GenBank/DDBJ whole genome shotgun (WGS) entry which is preliminary data.</text>
</comment>
<name>A0A6G0W8Q4_9STRA</name>
<dbReference type="Pfam" id="PF03457">
    <property type="entry name" value="HA"/>
    <property type="match status" value="1"/>
</dbReference>
<feature type="compositionally biased region" description="Basic and acidic residues" evidence="1">
    <location>
        <begin position="15"/>
        <end position="39"/>
    </location>
</feature>
<dbReference type="EMBL" id="VJMJ01000313">
    <property type="protein sequence ID" value="KAF0723204.1"/>
    <property type="molecule type" value="Genomic_DNA"/>
</dbReference>
<keyword evidence="4" id="KW-1185">Reference proteome</keyword>
<evidence type="ECO:0000313" key="3">
    <source>
        <dbReference type="EMBL" id="KAF0723204.1"/>
    </source>
</evidence>
<reference evidence="3 4" key="1">
    <citation type="submission" date="2019-07" db="EMBL/GenBank/DDBJ databases">
        <title>Genomics analysis of Aphanomyces spp. identifies a new class of oomycete effector associated with host adaptation.</title>
        <authorList>
            <person name="Gaulin E."/>
        </authorList>
    </citation>
    <scope>NUCLEOTIDE SEQUENCE [LARGE SCALE GENOMIC DNA]</scope>
    <source>
        <strain evidence="3 4">ATCC 201684</strain>
    </source>
</reference>
<sequence length="208" mass="24028">MDSLFARAIEKLDSSVEGKDKAAKSDKATPAKSPEEAVRKTKKRSPIVSYSSLESQRVLVTLARLVHKEQMEKSDYTIMPASFDVPDKDPWPENLRGQTININGFRAAKKKDQIHPKVEKRLNAIKFVWDIQQHKWDLNLWALKIYKALHGDLFMDPSYEISDKDPAFPRDMWKFPLGQWLAKTKANIRELSEDKKRLLAEAGVHWIE</sequence>
<dbReference type="AlphaFoldDB" id="A0A6G0W8Q4"/>
<accession>A0A6G0W8Q4</accession>
<evidence type="ECO:0000256" key="1">
    <source>
        <dbReference type="SAM" id="MobiDB-lite"/>
    </source>
</evidence>
<protein>
    <recommendedName>
        <fullName evidence="2">Helicase-associated domain-containing protein</fullName>
    </recommendedName>
</protein>
<dbReference type="VEuPathDB" id="FungiDB:AeMF1_009501"/>
<evidence type="ECO:0000313" key="4">
    <source>
        <dbReference type="Proteomes" id="UP000481153"/>
    </source>
</evidence>
<proteinExistence type="predicted"/>
<dbReference type="InterPro" id="IPR005114">
    <property type="entry name" value="Helicase_assoc"/>
</dbReference>
<evidence type="ECO:0000259" key="2">
    <source>
        <dbReference type="Pfam" id="PF03457"/>
    </source>
</evidence>
<dbReference type="Proteomes" id="UP000481153">
    <property type="component" value="Unassembled WGS sequence"/>
</dbReference>
<gene>
    <name evidence="3" type="ORF">Ae201684_017823</name>
</gene>
<dbReference type="PANTHER" id="PTHR37066:SF1">
    <property type="entry name" value="LNS2_PITP DOMAIN-CONTAINING PROTEIN"/>
    <property type="match status" value="1"/>
</dbReference>
<feature type="region of interest" description="Disordered" evidence="1">
    <location>
        <begin position="15"/>
        <end position="44"/>
    </location>
</feature>
<dbReference type="PANTHER" id="PTHR37066">
    <property type="entry name" value="HELICASE-ASSOCIATED"/>
    <property type="match status" value="1"/>
</dbReference>
<feature type="domain" description="Helicase-associated" evidence="2">
    <location>
        <begin position="133"/>
        <end position="203"/>
    </location>
</feature>